<dbReference type="STRING" id="694427.Palpr_0464"/>
<dbReference type="InterPro" id="IPR019587">
    <property type="entry name" value="Polyketide_cyclase/dehydratase"/>
</dbReference>
<dbReference type="Proteomes" id="UP000008718">
    <property type="component" value="Chromosome"/>
</dbReference>
<dbReference type="HOGENOM" id="CLU_141027_0_0_10"/>
<dbReference type="InterPro" id="IPR023393">
    <property type="entry name" value="START-like_dom_sf"/>
</dbReference>
<name>E4T1N0_PALPW</name>
<evidence type="ECO:0000313" key="2">
    <source>
        <dbReference type="Proteomes" id="UP000008718"/>
    </source>
</evidence>
<dbReference type="eggNOG" id="COG3832">
    <property type="taxonomic scope" value="Bacteria"/>
</dbReference>
<proteinExistence type="predicted"/>
<dbReference type="KEGG" id="ppn:Palpr_0464"/>
<dbReference type="RefSeq" id="WP_013443993.1">
    <property type="nucleotide sequence ID" value="NC_014734.1"/>
</dbReference>
<evidence type="ECO:0008006" key="3">
    <source>
        <dbReference type="Google" id="ProtNLM"/>
    </source>
</evidence>
<dbReference type="SUPFAM" id="SSF55961">
    <property type="entry name" value="Bet v1-like"/>
    <property type="match status" value="1"/>
</dbReference>
<evidence type="ECO:0000313" key="1">
    <source>
        <dbReference type="EMBL" id="ADQ78624.1"/>
    </source>
</evidence>
<organism evidence="1 2">
    <name type="scientific">Paludibacter propionicigenes (strain DSM 17365 / JCM 13257 / WB4)</name>
    <dbReference type="NCBI Taxonomy" id="694427"/>
    <lineage>
        <taxon>Bacteria</taxon>
        <taxon>Pseudomonadati</taxon>
        <taxon>Bacteroidota</taxon>
        <taxon>Bacteroidia</taxon>
        <taxon>Bacteroidales</taxon>
        <taxon>Paludibacteraceae</taxon>
        <taxon>Paludibacter</taxon>
    </lineage>
</organism>
<dbReference type="Gene3D" id="3.30.530.20">
    <property type="match status" value="1"/>
</dbReference>
<sequence>MWTKSHTVITKEATKEQMWKLFTDVNNWHVWNNEIEFAKLEGKFEAGNHYLIQPRNGRTVKVKLIKVVENRQCLELGEFPLAKMYYEHIIEETPDGLKITSTITMTGLLSFLWVQLVVRKIASTMASHVQEQIKVASKLLV</sequence>
<reference key="1">
    <citation type="submission" date="2010-11" db="EMBL/GenBank/DDBJ databases">
        <title>The complete genome of Paludibacter propionicigenes DSM 17365.</title>
        <authorList>
            <consortium name="US DOE Joint Genome Institute (JGI-PGF)"/>
            <person name="Lucas S."/>
            <person name="Copeland A."/>
            <person name="Lapidus A."/>
            <person name="Bruce D."/>
            <person name="Goodwin L."/>
            <person name="Pitluck S."/>
            <person name="Kyrpides N."/>
            <person name="Mavromatis K."/>
            <person name="Ivanova N."/>
            <person name="Munk A.C."/>
            <person name="Brettin T."/>
            <person name="Detter J.C."/>
            <person name="Han C."/>
            <person name="Tapia R."/>
            <person name="Land M."/>
            <person name="Hauser L."/>
            <person name="Markowitz V."/>
            <person name="Cheng J.-F."/>
            <person name="Hugenholtz P."/>
            <person name="Woyke T."/>
            <person name="Wu D."/>
            <person name="Gronow S."/>
            <person name="Wellnitz S."/>
            <person name="Brambilla E."/>
            <person name="Klenk H.-P."/>
            <person name="Eisen J.A."/>
        </authorList>
    </citation>
    <scope>NUCLEOTIDE SEQUENCE</scope>
    <source>
        <strain>WB4</strain>
    </source>
</reference>
<gene>
    <name evidence="1" type="ordered locus">Palpr_0464</name>
</gene>
<keyword evidence="2" id="KW-1185">Reference proteome</keyword>
<accession>E4T1N0</accession>
<dbReference type="Pfam" id="PF10604">
    <property type="entry name" value="Polyketide_cyc2"/>
    <property type="match status" value="1"/>
</dbReference>
<reference evidence="1 2" key="2">
    <citation type="journal article" date="2011" name="Stand. Genomic Sci.">
        <title>Complete genome sequence of Paludibacter propionicigenes type strain (WB4).</title>
        <authorList>
            <person name="Gronow S."/>
            <person name="Munk C."/>
            <person name="Lapidus A."/>
            <person name="Nolan M."/>
            <person name="Lucas S."/>
            <person name="Hammon N."/>
            <person name="Deshpande S."/>
            <person name="Cheng J.F."/>
            <person name="Tapia R."/>
            <person name="Han C."/>
            <person name="Goodwin L."/>
            <person name="Pitluck S."/>
            <person name="Liolios K."/>
            <person name="Ivanova N."/>
            <person name="Mavromatis K."/>
            <person name="Mikhailova N."/>
            <person name="Pati A."/>
            <person name="Chen A."/>
            <person name="Palaniappan K."/>
            <person name="Land M."/>
            <person name="Hauser L."/>
            <person name="Chang Y.J."/>
            <person name="Jeffries C.D."/>
            <person name="Brambilla E."/>
            <person name="Rohde M."/>
            <person name="Goker M."/>
            <person name="Detter J.C."/>
            <person name="Woyke T."/>
            <person name="Bristow J."/>
            <person name="Eisen J.A."/>
            <person name="Markowitz V."/>
            <person name="Hugenholtz P."/>
            <person name="Kyrpides N.C."/>
            <person name="Klenk H.P."/>
        </authorList>
    </citation>
    <scope>NUCLEOTIDE SEQUENCE [LARGE SCALE GENOMIC DNA]</scope>
    <source>
        <strain evidence="2">DSM 17365 / JCM 13257 / WB4</strain>
    </source>
</reference>
<protein>
    <recommendedName>
        <fullName evidence="3">Polyketide cyclase/dehydrase</fullName>
    </recommendedName>
</protein>
<dbReference type="EMBL" id="CP002345">
    <property type="protein sequence ID" value="ADQ78624.1"/>
    <property type="molecule type" value="Genomic_DNA"/>
</dbReference>
<dbReference type="AlphaFoldDB" id="E4T1N0"/>
<dbReference type="OrthoDB" id="9810827at2"/>